<keyword evidence="4" id="KW-1185">Reference proteome</keyword>
<name>A0A4C1U0D8_EUMVA</name>
<proteinExistence type="predicted"/>
<organism evidence="3 4">
    <name type="scientific">Eumeta variegata</name>
    <name type="common">Bagworm moth</name>
    <name type="synonym">Eumeta japonica</name>
    <dbReference type="NCBI Taxonomy" id="151549"/>
    <lineage>
        <taxon>Eukaryota</taxon>
        <taxon>Metazoa</taxon>
        <taxon>Ecdysozoa</taxon>
        <taxon>Arthropoda</taxon>
        <taxon>Hexapoda</taxon>
        <taxon>Insecta</taxon>
        <taxon>Pterygota</taxon>
        <taxon>Neoptera</taxon>
        <taxon>Endopterygota</taxon>
        <taxon>Lepidoptera</taxon>
        <taxon>Glossata</taxon>
        <taxon>Ditrysia</taxon>
        <taxon>Tineoidea</taxon>
        <taxon>Psychidae</taxon>
        <taxon>Oiketicinae</taxon>
        <taxon>Eumeta</taxon>
    </lineage>
</organism>
<dbReference type="PANTHER" id="PTHR42648">
    <property type="entry name" value="TRANSPOSASE, PUTATIVE-RELATED"/>
    <property type="match status" value="1"/>
</dbReference>
<evidence type="ECO:0000259" key="2">
    <source>
        <dbReference type="PROSITE" id="PS50994"/>
    </source>
</evidence>
<dbReference type="STRING" id="151549.A0A4C1U0D8"/>
<dbReference type="InterPro" id="IPR012337">
    <property type="entry name" value="RNaseH-like_sf"/>
</dbReference>
<dbReference type="InterPro" id="IPR057670">
    <property type="entry name" value="SH3_retrovirus"/>
</dbReference>
<feature type="domain" description="Integrase catalytic" evidence="2">
    <location>
        <begin position="205"/>
        <end position="371"/>
    </location>
</feature>
<dbReference type="SUPFAM" id="SSF53098">
    <property type="entry name" value="Ribonuclease H-like"/>
    <property type="match status" value="1"/>
</dbReference>
<dbReference type="EMBL" id="BGZK01000109">
    <property type="protein sequence ID" value="GBP19524.1"/>
    <property type="molecule type" value="Genomic_DNA"/>
</dbReference>
<dbReference type="AlphaFoldDB" id="A0A4C1U0D8"/>
<dbReference type="Pfam" id="PF14529">
    <property type="entry name" value="Exo_endo_phos_2"/>
    <property type="match status" value="1"/>
</dbReference>
<dbReference type="Gene3D" id="3.60.10.10">
    <property type="entry name" value="Endonuclease/exonuclease/phosphatase"/>
    <property type="match status" value="1"/>
</dbReference>
<accession>A0A4C1U0D8</accession>
<dbReference type="GO" id="GO:0006508">
    <property type="term" value="P:proteolysis"/>
    <property type="evidence" value="ECO:0007669"/>
    <property type="project" value="UniProtKB-KW"/>
</dbReference>
<protein>
    <submittedName>
        <fullName evidence="3">Retrovirus-related Pol polyprotein from transposon TNT 1-94</fullName>
    </submittedName>
</protein>
<evidence type="ECO:0000313" key="3">
    <source>
        <dbReference type="EMBL" id="GBP19524.1"/>
    </source>
</evidence>
<dbReference type="Pfam" id="PF25597">
    <property type="entry name" value="SH3_retrovirus"/>
    <property type="match status" value="1"/>
</dbReference>
<comment type="caution">
    <text evidence="3">The sequence shown here is derived from an EMBL/GenBank/DDBJ whole genome shotgun (WGS) entry which is preliminary data.</text>
</comment>
<dbReference type="SUPFAM" id="SSF56219">
    <property type="entry name" value="DNase I-like"/>
    <property type="match status" value="1"/>
</dbReference>
<evidence type="ECO:0000256" key="1">
    <source>
        <dbReference type="ARBA" id="ARBA00022670"/>
    </source>
</evidence>
<sequence>MSNAFLVSNSEDERYEKSKWLVDSGASEHMCCDRSLLSSFSSVSQKSVIVGNGAIISVLGSGKMVVQVYNGSEWVDTTIDNVLFVPELKTNLFSVNRAADRGYVMMTDNNTCRFYKSIIVCAVANRLDNSYYIEFRFKSEHVNVAEVVKNDLYKWHQKLAHQNFNYVKKVLKKNNIVVKQTNVPQCESCLKGKIHRLPFMKSESVSTKTCELIHGDTCGPMEEESIGGSRYFVVLKDDYSNFRTVYLVKTKDEIKHCLEDFLNRAENVTGNKVKTFRTDNGLEFINKEVKEMCSKKGIIHQTTVYYTPEQNGKAERVNRTLVEAARTMLHAKNLHKKLWAEAVNTAAFVLNRTVYAHIPNEKRRKVDKKAEKGLMVGYGEETKGYRIYFTEKNFVFIKRDVVFLNKEKDKEKETIMLDLDSQSTNDNMVESVTVEEITESEVSQPNPSNTHTSLNKDMSLVESECSSEYIPSDDELSEVDEIVQVRDERPRLTRKQTLFYECNNLVSEKYEPATYEEAIKRSDSSKWREAMNKELQNLRDNNTWDFCSAPASGEIINKVADEETKDLFYQKLKATMEEVHKTVLVIGDMNALIGTQMRSENKYLSPYTSGRRNNNGQRLIDFAQEHNITIMNTFFNKNPKKKWTWISPNGNVKKEIDFIMTNRPQLFKDVIAINQFNFNSDHRMVRRKLTMSHEKQSRKCQGRNGQQMQLPLPDNILSPLKQNFPEQCKIQDHYNILENALKKIEIQAQAIKSPKDKWKLPKIIGKEARELIITRQTLKQAKPIDRKQISEISKKINYSIRNHRQKTRQEKFILHIEMTGNVKKSKKELQEYTNWIPEMKETKDSKKKTKRPEILEIATKFYQNLCNDETPSTSELHGRE</sequence>
<dbReference type="InterPro" id="IPR005135">
    <property type="entry name" value="Endo/exonuclease/phosphatase"/>
</dbReference>
<keyword evidence="1" id="KW-0378">Hydrolase</keyword>
<dbReference type="Pfam" id="PF22936">
    <property type="entry name" value="Pol_BBD"/>
    <property type="match status" value="1"/>
</dbReference>
<evidence type="ECO:0000313" key="4">
    <source>
        <dbReference type="Proteomes" id="UP000299102"/>
    </source>
</evidence>
<dbReference type="InterPro" id="IPR039537">
    <property type="entry name" value="Retrotran_Ty1/copia-like"/>
</dbReference>
<dbReference type="InterPro" id="IPR036691">
    <property type="entry name" value="Endo/exonu/phosph_ase_sf"/>
</dbReference>
<dbReference type="Proteomes" id="UP000299102">
    <property type="component" value="Unassembled WGS sequence"/>
</dbReference>
<reference evidence="3 4" key="1">
    <citation type="journal article" date="2019" name="Commun. Biol.">
        <title>The bagworm genome reveals a unique fibroin gene that provides high tensile strength.</title>
        <authorList>
            <person name="Kono N."/>
            <person name="Nakamura H."/>
            <person name="Ohtoshi R."/>
            <person name="Tomita M."/>
            <person name="Numata K."/>
            <person name="Arakawa K."/>
        </authorList>
    </citation>
    <scope>NUCLEOTIDE SEQUENCE [LARGE SCALE GENOMIC DNA]</scope>
</reference>
<dbReference type="InterPro" id="IPR001584">
    <property type="entry name" value="Integrase_cat-core"/>
</dbReference>
<dbReference type="InterPro" id="IPR036397">
    <property type="entry name" value="RNaseH_sf"/>
</dbReference>
<dbReference type="Gene3D" id="3.30.420.10">
    <property type="entry name" value="Ribonuclease H-like superfamily/Ribonuclease H"/>
    <property type="match status" value="1"/>
</dbReference>
<dbReference type="Pfam" id="PF00665">
    <property type="entry name" value="rve"/>
    <property type="match status" value="1"/>
</dbReference>
<dbReference type="PANTHER" id="PTHR42648:SF24">
    <property type="entry name" value="INTEGRASE CATALYTIC DOMAIN-CONTAINING PROTEIN"/>
    <property type="match status" value="1"/>
</dbReference>
<dbReference type="InterPro" id="IPR054722">
    <property type="entry name" value="PolX-like_BBD"/>
</dbReference>
<dbReference type="GO" id="GO:0008233">
    <property type="term" value="F:peptidase activity"/>
    <property type="evidence" value="ECO:0007669"/>
    <property type="project" value="UniProtKB-KW"/>
</dbReference>
<dbReference type="InterPro" id="IPR025724">
    <property type="entry name" value="GAG-pre-integrase_dom"/>
</dbReference>
<dbReference type="PROSITE" id="PS50994">
    <property type="entry name" value="INTEGRASE"/>
    <property type="match status" value="1"/>
</dbReference>
<keyword evidence="1" id="KW-0645">Protease</keyword>
<dbReference type="Pfam" id="PF13976">
    <property type="entry name" value="gag_pre-integrs"/>
    <property type="match status" value="1"/>
</dbReference>
<gene>
    <name evidence="3" type="ORF">EVAR_102072_1</name>
</gene>
<dbReference type="GO" id="GO:0015074">
    <property type="term" value="P:DNA integration"/>
    <property type="evidence" value="ECO:0007669"/>
    <property type="project" value="InterPro"/>
</dbReference>
<dbReference type="OrthoDB" id="439192at2759"/>
<dbReference type="GO" id="GO:0003676">
    <property type="term" value="F:nucleic acid binding"/>
    <property type="evidence" value="ECO:0007669"/>
    <property type="project" value="InterPro"/>
</dbReference>